<sequence length="82" mass="9547">MLRRSYPPALRNYPLSKPSTKPVPPSDYSIWSVALVETQRRPLFIGLQKSWLLSIILAQSPKIKDRHRTVRTINIIRIVRVL</sequence>
<keyword evidence="2" id="KW-1185">Reference proteome</keyword>
<evidence type="ECO:0000313" key="2">
    <source>
        <dbReference type="Proteomes" id="UP001590950"/>
    </source>
</evidence>
<dbReference type="EMBL" id="JBEFKJ010000010">
    <property type="protein sequence ID" value="KAL2044007.1"/>
    <property type="molecule type" value="Genomic_DNA"/>
</dbReference>
<reference evidence="1 2" key="1">
    <citation type="submission" date="2024-09" db="EMBL/GenBank/DDBJ databases">
        <title>Rethinking Asexuality: The Enigmatic Case of Functional Sexual Genes in Lepraria (Stereocaulaceae).</title>
        <authorList>
            <person name="Doellman M."/>
            <person name="Sun Y."/>
            <person name="Barcenas-Pena A."/>
            <person name="Lumbsch H.T."/>
            <person name="Grewe F."/>
        </authorList>
    </citation>
    <scope>NUCLEOTIDE SEQUENCE [LARGE SCALE GENOMIC DNA]</scope>
    <source>
        <strain evidence="1 2">Mercado 3170</strain>
    </source>
</reference>
<dbReference type="Proteomes" id="UP001590950">
    <property type="component" value="Unassembled WGS sequence"/>
</dbReference>
<accession>A0ABR4ADU9</accession>
<evidence type="ECO:0000313" key="1">
    <source>
        <dbReference type="EMBL" id="KAL2044007.1"/>
    </source>
</evidence>
<protein>
    <submittedName>
        <fullName evidence="1">Uncharacterized protein</fullName>
    </submittedName>
</protein>
<name>A0ABR4ADU9_9LECA</name>
<proteinExistence type="predicted"/>
<gene>
    <name evidence="1" type="ORF">N7G274_003528</name>
</gene>
<organism evidence="1 2">
    <name type="scientific">Stereocaulon virgatum</name>
    <dbReference type="NCBI Taxonomy" id="373712"/>
    <lineage>
        <taxon>Eukaryota</taxon>
        <taxon>Fungi</taxon>
        <taxon>Dikarya</taxon>
        <taxon>Ascomycota</taxon>
        <taxon>Pezizomycotina</taxon>
        <taxon>Lecanoromycetes</taxon>
        <taxon>OSLEUM clade</taxon>
        <taxon>Lecanoromycetidae</taxon>
        <taxon>Lecanorales</taxon>
        <taxon>Lecanorineae</taxon>
        <taxon>Stereocaulaceae</taxon>
        <taxon>Stereocaulon</taxon>
    </lineage>
</organism>
<comment type="caution">
    <text evidence="1">The sequence shown here is derived from an EMBL/GenBank/DDBJ whole genome shotgun (WGS) entry which is preliminary data.</text>
</comment>